<name>A0A7L5AHD2_9MICO</name>
<dbReference type="CDD" id="cd02573">
    <property type="entry name" value="PseudoU_synth_EcTruB"/>
    <property type="match status" value="1"/>
</dbReference>
<evidence type="ECO:0000256" key="2">
    <source>
        <dbReference type="ARBA" id="ARBA00005642"/>
    </source>
</evidence>
<evidence type="ECO:0000256" key="3">
    <source>
        <dbReference type="ARBA" id="ARBA00022694"/>
    </source>
</evidence>
<dbReference type="InterPro" id="IPR015947">
    <property type="entry name" value="PUA-like_sf"/>
</dbReference>
<dbReference type="PANTHER" id="PTHR13767:SF2">
    <property type="entry name" value="PSEUDOURIDYLATE SYNTHASE TRUB1"/>
    <property type="match status" value="1"/>
</dbReference>
<dbReference type="SUPFAM" id="SSF88697">
    <property type="entry name" value="PUA domain-like"/>
    <property type="match status" value="1"/>
</dbReference>
<dbReference type="InterPro" id="IPR014780">
    <property type="entry name" value="tRNA_psdUridine_synth_TruB"/>
</dbReference>
<dbReference type="GO" id="GO:0160148">
    <property type="term" value="F:tRNA pseudouridine(55) synthase activity"/>
    <property type="evidence" value="ECO:0007669"/>
    <property type="project" value="UniProtKB-EC"/>
</dbReference>
<dbReference type="InterPro" id="IPR032819">
    <property type="entry name" value="TruB_C"/>
</dbReference>
<dbReference type="EMBL" id="CP017146">
    <property type="protein sequence ID" value="QHO69707.1"/>
    <property type="molecule type" value="Genomic_DNA"/>
</dbReference>
<evidence type="ECO:0000259" key="8">
    <source>
        <dbReference type="Pfam" id="PF16198"/>
    </source>
</evidence>
<feature type="domain" description="Pseudouridine synthase II N-terminal" evidence="6">
    <location>
        <begin position="26"/>
        <end position="175"/>
    </location>
</feature>
<dbReference type="EC" id="5.4.99.25" evidence="5"/>
<evidence type="ECO:0000313" key="10">
    <source>
        <dbReference type="Proteomes" id="UP000464507"/>
    </source>
</evidence>
<evidence type="ECO:0000256" key="5">
    <source>
        <dbReference type="HAMAP-Rule" id="MF_01080"/>
    </source>
</evidence>
<comment type="similarity">
    <text evidence="2 5">Belongs to the pseudouridine synthase TruB family. Type 1 subfamily.</text>
</comment>
<dbReference type="Pfam" id="PF09142">
    <property type="entry name" value="TruB_C"/>
    <property type="match status" value="1"/>
</dbReference>
<dbReference type="PANTHER" id="PTHR13767">
    <property type="entry name" value="TRNA-PSEUDOURIDINE SYNTHASE"/>
    <property type="match status" value="1"/>
</dbReference>
<dbReference type="SUPFAM" id="SSF55120">
    <property type="entry name" value="Pseudouridine synthase"/>
    <property type="match status" value="1"/>
</dbReference>
<keyword evidence="10" id="KW-1185">Reference proteome</keyword>
<proteinExistence type="inferred from homology"/>
<dbReference type="GO" id="GO:0003723">
    <property type="term" value="F:RNA binding"/>
    <property type="evidence" value="ECO:0007669"/>
    <property type="project" value="InterPro"/>
</dbReference>
<dbReference type="OrthoDB" id="9802309at2"/>
<dbReference type="InterPro" id="IPR020103">
    <property type="entry name" value="PsdUridine_synth_cat_dom_sf"/>
</dbReference>
<dbReference type="InterPro" id="IPR015225">
    <property type="entry name" value="tRNA_psdUridine_synth_fam2_C"/>
</dbReference>
<evidence type="ECO:0000256" key="1">
    <source>
        <dbReference type="ARBA" id="ARBA00000385"/>
    </source>
</evidence>
<organism evidence="9 10">
    <name type="scientific">Marisediminicola antarctica</name>
    <dbReference type="NCBI Taxonomy" id="674079"/>
    <lineage>
        <taxon>Bacteria</taxon>
        <taxon>Bacillati</taxon>
        <taxon>Actinomycetota</taxon>
        <taxon>Actinomycetes</taxon>
        <taxon>Micrococcales</taxon>
        <taxon>Microbacteriaceae</taxon>
        <taxon>Marisediminicola</taxon>
    </lineage>
</organism>
<feature type="domain" description="tRNA pseudouridylate synthase B C-terminal" evidence="8">
    <location>
        <begin position="230"/>
        <end position="268"/>
    </location>
</feature>
<dbReference type="Pfam" id="PF01509">
    <property type="entry name" value="TruB_N"/>
    <property type="match status" value="1"/>
</dbReference>
<sequence>MSGTSGILLVDKPAGITSHDAVSRTRKRAGTKKVGHAGTLDPMATGLLVLGINSSTRLLTYVVGLDKEYFATIRLGASTVTDDREGDRLDQATTEDIDAIRPQAIVAEIARLTGDIEQVPSTVSAIKVDGKRAYALVRAGESVELRSRAVTVSAFELLGTRRVEVRAETEAETETETAANTANTATDTATDTATAAATAAGQTADQAAGAATINLDLDVRVECSSGTYIRALARDLGAALGVGGHLTALRRTRIGPFRVEDAADLATMVVAEHLVAPADVASALFPTIALDAQQVIDLTHGKRIRFADAADAAPVAALAPDGRLVGLLTIDSGVGKPLVNFPTDEVTA</sequence>
<feature type="domain" description="tRNA pseudouridine synthase II TruB subfamily 2 C-terminal" evidence="7">
    <location>
        <begin position="285"/>
        <end position="342"/>
    </location>
</feature>
<dbReference type="Gene3D" id="3.30.2350.10">
    <property type="entry name" value="Pseudouridine synthase"/>
    <property type="match status" value="1"/>
</dbReference>
<dbReference type="AlphaFoldDB" id="A0A7L5AHD2"/>
<dbReference type="NCBIfam" id="TIGR00431">
    <property type="entry name" value="TruB"/>
    <property type="match status" value="1"/>
</dbReference>
<evidence type="ECO:0000313" key="9">
    <source>
        <dbReference type="EMBL" id="QHO69707.1"/>
    </source>
</evidence>
<keyword evidence="3 5" id="KW-0819">tRNA processing</keyword>
<dbReference type="Pfam" id="PF16198">
    <property type="entry name" value="TruB_C_2"/>
    <property type="match status" value="1"/>
</dbReference>
<dbReference type="InterPro" id="IPR036974">
    <property type="entry name" value="PUA_sf"/>
</dbReference>
<evidence type="ECO:0000256" key="4">
    <source>
        <dbReference type="ARBA" id="ARBA00023235"/>
    </source>
</evidence>
<dbReference type="Proteomes" id="UP000464507">
    <property type="component" value="Chromosome"/>
</dbReference>
<dbReference type="HAMAP" id="MF_01080">
    <property type="entry name" value="TruB_bact"/>
    <property type="match status" value="1"/>
</dbReference>
<comment type="function">
    <text evidence="5">Responsible for synthesis of pseudouridine from uracil-55 in the psi GC loop of transfer RNAs.</text>
</comment>
<protein>
    <recommendedName>
        <fullName evidence="5">tRNA pseudouridine synthase B</fullName>
        <ecNumber evidence="5">5.4.99.25</ecNumber>
    </recommendedName>
    <alternativeName>
        <fullName evidence="5">tRNA pseudouridine(55) synthase</fullName>
        <shortName evidence="5">Psi55 synthase</shortName>
    </alternativeName>
    <alternativeName>
        <fullName evidence="5">tRNA pseudouridylate synthase</fullName>
    </alternativeName>
    <alternativeName>
        <fullName evidence="5">tRNA-uridine isomerase</fullName>
    </alternativeName>
</protein>
<dbReference type="RefSeq" id="WP_161886088.1">
    <property type="nucleotide sequence ID" value="NZ_CP017146.1"/>
</dbReference>
<comment type="catalytic activity">
    <reaction evidence="1 5">
        <text>uridine(55) in tRNA = pseudouridine(55) in tRNA</text>
        <dbReference type="Rhea" id="RHEA:42532"/>
        <dbReference type="Rhea" id="RHEA-COMP:10101"/>
        <dbReference type="Rhea" id="RHEA-COMP:10102"/>
        <dbReference type="ChEBI" id="CHEBI:65314"/>
        <dbReference type="ChEBI" id="CHEBI:65315"/>
        <dbReference type="EC" id="5.4.99.25"/>
    </reaction>
</comment>
<accession>A0A7L5AHD2</accession>
<dbReference type="GO" id="GO:0031119">
    <property type="term" value="P:tRNA pseudouridine synthesis"/>
    <property type="evidence" value="ECO:0007669"/>
    <property type="project" value="UniProtKB-UniRule"/>
</dbReference>
<evidence type="ECO:0000259" key="6">
    <source>
        <dbReference type="Pfam" id="PF01509"/>
    </source>
</evidence>
<dbReference type="InterPro" id="IPR002501">
    <property type="entry name" value="PsdUridine_synth_N"/>
</dbReference>
<reference evidence="9 10" key="1">
    <citation type="submission" date="2016-09" db="EMBL/GenBank/DDBJ databases">
        <title>Complete genome sequence of microbes from the polar regions.</title>
        <authorList>
            <person name="Liao L."/>
            <person name="Chen B."/>
        </authorList>
    </citation>
    <scope>NUCLEOTIDE SEQUENCE [LARGE SCALE GENOMIC DNA]</scope>
    <source>
        <strain evidence="9 10">ZS314</strain>
    </source>
</reference>
<dbReference type="Gene3D" id="2.30.130.10">
    <property type="entry name" value="PUA domain"/>
    <property type="match status" value="1"/>
</dbReference>
<dbReference type="KEGG" id="mant:BHD05_08690"/>
<dbReference type="GO" id="GO:1990481">
    <property type="term" value="P:mRNA pseudouridine synthesis"/>
    <property type="evidence" value="ECO:0007669"/>
    <property type="project" value="TreeGrafter"/>
</dbReference>
<evidence type="ECO:0000259" key="7">
    <source>
        <dbReference type="Pfam" id="PF09142"/>
    </source>
</evidence>
<feature type="active site" description="Nucleophile" evidence="5">
    <location>
        <position position="41"/>
    </location>
</feature>
<gene>
    <name evidence="5" type="primary">truB</name>
    <name evidence="9" type="ORF">BHD05_08690</name>
</gene>
<keyword evidence="4 5" id="KW-0413">Isomerase</keyword>